<dbReference type="EMBL" id="DF977458">
    <property type="protein sequence ID" value="GAP85616.1"/>
    <property type="molecule type" value="Genomic_DNA"/>
</dbReference>
<feature type="transmembrane region" description="Helical" evidence="2">
    <location>
        <begin position="144"/>
        <end position="168"/>
    </location>
</feature>
<dbReference type="AlphaFoldDB" id="A0A1W2TCE0"/>
<feature type="transmembrane region" description="Helical" evidence="2">
    <location>
        <begin position="264"/>
        <end position="285"/>
    </location>
</feature>
<name>A0A1W2TCE0_ROSNE</name>
<feature type="region of interest" description="Disordered" evidence="1">
    <location>
        <begin position="102"/>
        <end position="125"/>
    </location>
</feature>
<evidence type="ECO:0000313" key="4">
    <source>
        <dbReference type="Proteomes" id="UP000054516"/>
    </source>
</evidence>
<dbReference type="Proteomes" id="UP000054516">
    <property type="component" value="Unassembled WGS sequence"/>
</dbReference>
<dbReference type="OMA" id="QATICTS"/>
<evidence type="ECO:0000313" key="3">
    <source>
        <dbReference type="EMBL" id="GAP85616.1"/>
    </source>
</evidence>
<proteinExistence type="predicted"/>
<protein>
    <submittedName>
        <fullName evidence="3">Uncharacterized protein</fullName>
    </submittedName>
</protein>
<feature type="transmembrane region" description="Helical" evidence="2">
    <location>
        <begin position="730"/>
        <end position="754"/>
    </location>
</feature>
<keyword evidence="2" id="KW-1133">Transmembrane helix</keyword>
<reference evidence="3" key="1">
    <citation type="submission" date="2016-03" db="EMBL/GenBank/DDBJ databases">
        <title>Draft genome sequence of Rosellinia necatrix.</title>
        <authorList>
            <person name="Kanematsu S."/>
        </authorList>
    </citation>
    <scope>NUCLEOTIDE SEQUENCE [LARGE SCALE GENOMIC DNA]</scope>
    <source>
        <strain evidence="3">W97</strain>
    </source>
</reference>
<evidence type="ECO:0000256" key="2">
    <source>
        <dbReference type="SAM" id="Phobius"/>
    </source>
</evidence>
<feature type="transmembrane region" description="Helical" evidence="2">
    <location>
        <begin position="188"/>
        <end position="220"/>
    </location>
</feature>
<evidence type="ECO:0000256" key="1">
    <source>
        <dbReference type="SAM" id="MobiDB-lite"/>
    </source>
</evidence>
<dbReference type="OrthoDB" id="5428040at2759"/>
<keyword evidence="2" id="KW-0812">Transmembrane</keyword>
<accession>A0A1W2TCE0</accession>
<keyword evidence="4" id="KW-1185">Reference proteome</keyword>
<keyword evidence="2" id="KW-0472">Membrane</keyword>
<feature type="compositionally biased region" description="Basic and acidic residues" evidence="1">
    <location>
        <begin position="53"/>
        <end position="62"/>
    </location>
</feature>
<feature type="region of interest" description="Disordered" evidence="1">
    <location>
        <begin position="1"/>
        <end position="79"/>
    </location>
</feature>
<sequence length="820" mass="88747">MASGRVYHPESFSEDSLNDIGNQGDTLGAHTSRGPELFIQDPVTSNENQEGLVGDRRDHDPEALSESSAADNGKQGKLSVAQQIHGHETAIGRSITSIYSQEGVSSDQESHSSSERAGNVFSQEAKRPADQQLSLKESLGYQGLFGVIGGSLWILGIFGFLTFLWFGHGSNEAADATHLWRFIALHGYFAQTITICSVALRIVVGIQATICTSMIAALILEKYGTEKRHVAWLSVMRSLNDGPLKLGGLLLSQRPRAVFLQAETWLTLIVIVVTIALQFSSTLLLSDINDFVIVGNQNHTQFGDLFPYDQGDFFLVLSGLEFITGPPVYATIGEVQTSFDATPDVRGVSDTGLIQRSLLPIPESQDRVSVRNAKGTTIVLSSQSSCIRPRISAIYGSNRIGVAESAEGAIGHIIGTVDYEASFTDAGVTPGSLCGVRGCGTVGFNCYIPSRIGDSGWQSSRCAIDGVVGENGPSSYDPVWDPADGPWSKNATVSLIITTDMSSQNWTRVPEETVLPPGSSYQEWKSYDTVSGQFNITLCSSGFHLDRFHTSMAAPGHLREPQAQWIKTSYAHNTTDIQSLMGAQQPQGSHADRKILDLEVLGTPEPSSSSQLLYHPYLGNVTSNMLILASMEILMYFQLYPEFEPNQTLALCYYCNIRAFPTNPEISLLFSDIIADTGRAANSLLSLTTTMFTSVYYGYLGTLQIPSNATTVATTVTQTPGPCSANGCSGYITVSTLILLHVVCVGAIAALYVAQTQYSRYGNIWHTVAQLRGDELIDVLGEVDNASDKAIERGWEMHDKNQSLKVDRQGPAGHITVVTT</sequence>
<organism evidence="3">
    <name type="scientific">Rosellinia necatrix</name>
    <name type="common">White root-rot fungus</name>
    <dbReference type="NCBI Taxonomy" id="77044"/>
    <lineage>
        <taxon>Eukaryota</taxon>
        <taxon>Fungi</taxon>
        <taxon>Dikarya</taxon>
        <taxon>Ascomycota</taxon>
        <taxon>Pezizomycotina</taxon>
        <taxon>Sordariomycetes</taxon>
        <taxon>Xylariomycetidae</taxon>
        <taxon>Xylariales</taxon>
        <taxon>Xylariaceae</taxon>
        <taxon>Rosellinia</taxon>
    </lineage>
</organism>
<gene>
    <name evidence="3" type="ORF">SAMD00023353_1301210</name>
</gene>